<protein>
    <submittedName>
        <fullName evidence="2">Uncharacterized protein</fullName>
    </submittedName>
</protein>
<feature type="transmembrane region" description="Helical" evidence="1">
    <location>
        <begin position="48"/>
        <end position="68"/>
    </location>
</feature>
<feature type="transmembrane region" description="Helical" evidence="1">
    <location>
        <begin position="344"/>
        <end position="363"/>
    </location>
</feature>
<evidence type="ECO:0000256" key="1">
    <source>
        <dbReference type="SAM" id="Phobius"/>
    </source>
</evidence>
<feature type="transmembrane region" description="Helical" evidence="1">
    <location>
        <begin position="447"/>
        <end position="465"/>
    </location>
</feature>
<feature type="transmembrane region" description="Helical" evidence="1">
    <location>
        <begin position="133"/>
        <end position="154"/>
    </location>
</feature>
<dbReference type="AlphaFoldDB" id="A0AAE9ZIL1"/>
<dbReference type="KEGG" id="hfl:PUV54_00450"/>
<keyword evidence="1" id="KW-0812">Transmembrane</keyword>
<evidence type="ECO:0000313" key="3">
    <source>
        <dbReference type="Proteomes" id="UP001214043"/>
    </source>
</evidence>
<accession>A0AAE9ZIL1</accession>
<dbReference type="EMBL" id="CP118166">
    <property type="protein sequence ID" value="WDI31656.1"/>
    <property type="molecule type" value="Genomic_DNA"/>
</dbReference>
<name>A0AAE9ZIL1_9PROT</name>
<keyword evidence="1" id="KW-1133">Transmembrane helix</keyword>
<keyword evidence="3" id="KW-1185">Reference proteome</keyword>
<feature type="transmembrane region" description="Helical" evidence="1">
    <location>
        <begin position="18"/>
        <end position="36"/>
    </location>
</feature>
<feature type="transmembrane region" description="Helical" evidence="1">
    <location>
        <begin position="287"/>
        <end position="312"/>
    </location>
</feature>
<reference evidence="2" key="1">
    <citation type="submission" date="2023-02" db="EMBL/GenBank/DDBJ databases">
        <title>Genome sequence of Hyphococcus flavus.</title>
        <authorList>
            <person name="Rong J.-C."/>
            <person name="Zhao Q."/>
            <person name="Yi M."/>
            <person name="Wu J.-Y."/>
        </authorList>
    </citation>
    <scope>NUCLEOTIDE SEQUENCE</scope>
    <source>
        <strain evidence="2">MCCC 1K03223</strain>
    </source>
</reference>
<feature type="transmembrane region" description="Helical" evidence="1">
    <location>
        <begin position="375"/>
        <end position="396"/>
    </location>
</feature>
<feature type="transmembrane region" description="Helical" evidence="1">
    <location>
        <begin position="166"/>
        <end position="187"/>
    </location>
</feature>
<proteinExistence type="predicted"/>
<sequence>MPGAPSGLIGKLSANRPVLATTVLALAALMLCVLGVRHSSIAGAGDIVGRFLIGGIVLICAPLALAGFAPQKRFIGALFLTVMLAVGVMLTVDAVGMVSIAPLPLPRVVVLGGVCFFFYLAVLSPLIRNALRLGVIAPLAALIGVAGGAGYLGFQGSLETPFNASILAIAFSAGVTVGLGVGADFAVNFARGAPSKSAAAAAGHAALAPSVFSAIAAAIFAGIVSFHANFGIAEAQVVFSAIAVTLCAAVTALVSTTAALALFIPTEQTAVDENRRRQAFSENWRPLRRLLPSTTALAACAIIGVVIVLAFFEVGAPAFASTVVFLALILAAAGIAYVSIRTSLLIVALLFVSGLFAHYLYAIVGLTLPALADRLAAMALAAIAFSQLTISWRNAGDLWRNARDITQNAMSDGLRRFLISVGASASAFLASSYAFEWETGVETAGYFAVSVLIGLLIAPVMMVALSSQTQKY</sequence>
<dbReference type="Proteomes" id="UP001214043">
    <property type="component" value="Chromosome"/>
</dbReference>
<feature type="transmembrane region" description="Helical" evidence="1">
    <location>
        <begin position="318"/>
        <end position="337"/>
    </location>
</feature>
<feature type="transmembrane region" description="Helical" evidence="1">
    <location>
        <begin position="417"/>
        <end position="435"/>
    </location>
</feature>
<feature type="transmembrane region" description="Helical" evidence="1">
    <location>
        <begin position="199"/>
        <end position="226"/>
    </location>
</feature>
<evidence type="ECO:0000313" key="2">
    <source>
        <dbReference type="EMBL" id="WDI31656.1"/>
    </source>
</evidence>
<dbReference type="RefSeq" id="WP_274493543.1">
    <property type="nucleotide sequence ID" value="NZ_CP118166.1"/>
</dbReference>
<feature type="transmembrane region" description="Helical" evidence="1">
    <location>
        <begin position="75"/>
        <end position="101"/>
    </location>
</feature>
<keyword evidence="1" id="KW-0472">Membrane</keyword>
<gene>
    <name evidence="2" type="ORF">PUV54_00450</name>
</gene>
<feature type="transmembrane region" description="Helical" evidence="1">
    <location>
        <begin position="238"/>
        <end position="266"/>
    </location>
</feature>
<feature type="transmembrane region" description="Helical" evidence="1">
    <location>
        <begin position="107"/>
        <end position="126"/>
    </location>
</feature>
<organism evidence="2 3">
    <name type="scientific">Hyphococcus flavus</name>
    <dbReference type="NCBI Taxonomy" id="1866326"/>
    <lineage>
        <taxon>Bacteria</taxon>
        <taxon>Pseudomonadati</taxon>
        <taxon>Pseudomonadota</taxon>
        <taxon>Alphaproteobacteria</taxon>
        <taxon>Parvularculales</taxon>
        <taxon>Parvularculaceae</taxon>
        <taxon>Hyphococcus</taxon>
    </lineage>
</organism>